<dbReference type="Pfam" id="PF01535">
    <property type="entry name" value="PPR"/>
    <property type="match status" value="3"/>
</dbReference>
<dbReference type="InterPro" id="IPR046848">
    <property type="entry name" value="E_motif"/>
</dbReference>
<name>A0A5K1D1Q6_9MAGN</name>
<feature type="repeat" description="PPR" evidence="3">
    <location>
        <begin position="492"/>
        <end position="526"/>
    </location>
</feature>
<dbReference type="GO" id="GO:0009451">
    <property type="term" value="P:RNA modification"/>
    <property type="evidence" value="ECO:0007669"/>
    <property type="project" value="InterPro"/>
</dbReference>
<dbReference type="FunFam" id="1.25.40.10:FF:000073">
    <property type="entry name" value="Pentatricopeptide repeat-containing protein chloroplastic"/>
    <property type="match status" value="1"/>
</dbReference>
<comment type="similarity">
    <text evidence="2">Belongs to the PPR family. PCMP-E subfamily.</text>
</comment>
<dbReference type="PANTHER" id="PTHR47926:SF395">
    <property type="entry name" value="TETRATRICOPEPTIDE-LIKE HELICAL DOMAIN, DYW DOMAIN PROTEIN-RELATED"/>
    <property type="match status" value="1"/>
</dbReference>
<dbReference type="NCBIfam" id="TIGR00756">
    <property type="entry name" value="PPR"/>
    <property type="match status" value="5"/>
</dbReference>
<dbReference type="Gramene" id="NC5G0263330.1">
    <property type="protein sequence ID" value="NC5G0263330.1:cds"/>
    <property type="gene ID" value="NC5G0263330"/>
</dbReference>
<dbReference type="EMBL" id="LR721783">
    <property type="protein sequence ID" value="VVW34729.1"/>
    <property type="molecule type" value="Genomic_DNA"/>
</dbReference>
<keyword evidence="1" id="KW-0677">Repeat</keyword>
<evidence type="ECO:0000256" key="3">
    <source>
        <dbReference type="PROSITE-ProRule" id="PRU00708"/>
    </source>
</evidence>
<dbReference type="PANTHER" id="PTHR47926">
    <property type="entry name" value="PENTATRICOPEPTIDE REPEAT-CONTAINING PROTEIN"/>
    <property type="match status" value="1"/>
</dbReference>
<evidence type="ECO:0000313" key="4">
    <source>
        <dbReference type="EMBL" id="VVW34729.1"/>
    </source>
</evidence>
<feature type="repeat" description="PPR" evidence="3">
    <location>
        <begin position="290"/>
        <end position="324"/>
    </location>
</feature>
<dbReference type="InterPro" id="IPR011990">
    <property type="entry name" value="TPR-like_helical_dom_sf"/>
</dbReference>
<sequence length="716" mass="79603">MAKFLPSRRILPTRTLPRFSSRLFGQAIVHAHLKQIQRAHAHLLVNGLHEDDSLLADTIFHAKQGSYYDILYCRLIFDRIPSPTVSTWNCLIRLYADSYWDASYSFLLYREMRRRANQPDHLTFPFLLKGLGNGGTLSDAVCVHTHVLKSGFLSDLFVQTSLMSFYTKFCCMEYAHQIFDQMSERDTASWNVLIGGYSQKGCLGSVFSVFQGMRRLSYCSPDCITVMSLMQACVGEDNRQVGESIHCLVIKNGMEKDVSVKNTLIAMLGKCEDSESAELLFSEMDPLDRNTVSWNALISGCCCQEDSTGAVNIFNRMLQSDERPDLGTILSLVSALAEFDMLPAGGSIHCYVLKAGFDSNISAGNAIISMYSKCGDAQAAYQVFAEMRTRNRVTWTSIVSGFAQSGCSDEAKQLFKDMLMAGEKPDSVTIVAMLSACSISGDHEYGKWIHDYTIAGGLITNVIVCNALVDMYAKCGSMSDARQVFERMQEKNIISWTTMILGYAMNGEFKEALNIFSEMLKLGIRPNHVTFLAVLSACVHGGLLEKSLQIFHSMTATYHILPRLEHYACVADLLGRQGNIQQALDLIQSMPVRPDAGIWGALLGACRIHHEIEIGEFVAERLLELDPSAVSHVSMANIYAGEGKWEGAARLRMMMKSKKVKKTPGCSFVQANGSTHSFAVEDRSHPEHRMIYEVVDGLALQLKGIEVVEIEEAVNF</sequence>
<feature type="repeat" description="PPR" evidence="3">
    <location>
        <begin position="360"/>
        <end position="390"/>
    </location>
</feature>
<dbReference type="OMA" id="LFDCMSD"/>
<proteinExistence type="inferred from homology"/>
<dbReference type="SUPFAM" id="SSF48452">
    <property type="entry name" value="TPR-like"/>
    <property type="match status" value="1"/>
</dbReference>
<evidence type="ECO:0000256" key="2">
    <source>
        <dbReference type="ARBA" id="ARBA00061659"/>
    </source>
</evidence>
<organism evidence="4">
    <name type="scientific">Nymphaea colorata</name>
    <name type="common">pocket water lily</name>
    <dbReference type="NCBI Taxonomy" id="210225"/>
    <lineage>
        <taxon>Eukaryota</taxon>
        <taxon>Viridiplantae</taxon>
        <taxon>Streptophyta</taxon>
        <taxon>Embryophyta</taxon>
        <taxon>Tracheophyta</taxon>
        <taxon>Spermatophyta</taxon>
        <taxon>Magnoliopsida</taxon>
        <taxon>Nymphaeales</taxon>
        <taxon>Nymphaeaceae</taxon>
        <taxon>Nymphaea</taxon>
    </lineage>
</organism>
<dbReference type="AlphaFoldDB" id="A0A5K1D1Q6"/>
<reference evidence="4" key="1">
    <citation type="submission" date="2019-09" db="EMBL/GenBank/DDBJ databases">
        <authorList>
            <person name="Zhang L."/>
        </authorList>
    </citation>
    <scope>NUCLEOTIDE SEQUENCE</scope>
</reference>
<gene>
    <name evidence="4" type="ORF">NYM_LOCUS20493</name>
</gene>
<feature type="repeat" description="PPR" evidence="3">
    <location>
        <begin position="186"/>
        <end position="220"/>
    </location>
</feature>
<protein>
    <submittedName>
        <fullName evidence="4">Uncharacterized protein</fullName>
    </submittedName>
</protein>
<dbReference type="PROSITE" id="PS51375">
    <property type="entry name" value="PPR"/>
    <property type="match status" value="6"/>
</dbReference>
<feature type="repeat" description="PPR" evidence="3">
    <location>
        <begin position="391"/>
        <end position="425"/>
    </location>
</feature>
<dbReference type="InterPro" id="IPR046960">
    <property type="entry name" value="PPR_At4g14850-like_plant"/>
</dbReference>
<evidence type="ECO:0000256" key="1">
    <source>
        <dbReference type="ARBA" id="ARBA00022737"/>
    </source>
</evidence>
<feature type="repeat" description="PPR" evidence="3">
    <location>
        <begin position="461"/>
        <end position="491"/>
    </location>
</feature>
<dbReference type="Pfam" id="PF20431">
    <property type="entry name" value="E_motif"/>
    <property type="match status" value="1"/>
</dbReference>
<dbReference type="FunFam" id="1.25.40.10:FF:000031">
    <property type="entry name" value="Pentatricopeptide repeat-containing protein mitochondrial"/>
    <property type="match status" value="1"/>
</dbReference>
<dbReference type="FunFam" id="1.25.40.10:FF:000381">
    <property type="entry name" value="Pentatricopeptide repeat-containing protein"/>
    <property type="match status" value="1"/>
</dbReference>
<dbReference type="OrthoDB" id="185373at2759"/>
<dbReference type="Pfam" id="PF13041">
    <property type="entry name" value="PPR_2"/>
    <property type="match status" value="3"/>
</dbReference>
<dbReference type="FunFam" id="1.25.40.10:FF:000280">
    <property type="entry name" value="Pentatricopeptide repeat-containing protein"/>
    <property type="match status" value="1"/>
</dbReference>
<dbReference type="Gene3D" id="1.25.40.10">
    <property type="entry name" value="Tetratricopeptide repeat domain"/>
    <property type="match status" value="6"/>
</dbReference>
<dbReference type="InterPro" id="IPR002885">
    <property type="entry name" value="PPR_rpt"/>
</dbReference>
<dbReference type="GO" id="GO:0003723">
    <property type="term" value="F:RNA binding"/>
    <property type="evidence" value="ECO:0007669"/>
    <property type="project" value="InterPro"/>
</dbReference>
<accession>A0A5K1D1Q6</accession>